<comment type="caution">
    <text evidence="1">The sequence shown here is derived from an EMBL/GenBank/DDBJ whole genome shotgun (WGS) entry which is preliminary data.</text>
</comment>
<dbReference type="Proteomes" id="UP000276133">
    <property type="component" value="Unassembled WGS sequence"/>
</dbReference>
<keyword evidence="2" id="KW-1185">Reference proteome</keyword>
<evidence type="ECO:0000313" key="1">
    <source>
        <dbReference type="EMBL" id="RMZ94458.1"/>
    </source>
</evidence>
<name>A0A3M7P5W2_BRAPC</name>
<proteinExistence type="predicted"/>
<sequence length="71" mass="7691">MIKETTTATHGFPDFVLPYLTNFSNEPKISSSAKAFKTLELPIAADNSPEKVVATMPIGISASQNTMDWST</sequence>
<dbReference type="EMBL" id="REGN01013039">
    <property type="protein sequence ID" value="RMZ94458.1"/>
    <property type="molecule type" value="Genomic_DNA"/>
</dbReference>
<accession>A0A3M7P5W2</accession>
<reference evidence="1 2" key="1">
    <citation type="journal article" date="2018" name="Sci. Rep.">
        <title>Genomic signatures of local adaptation to the degree of environmental predictability in rotifers.</title>
        <authorList>
            <person name="Franch-Gras L."/>
            <person name="Hahn C."/>
            <person name="Garcia-Roger E.M."/>
            <person name="Carmona M.J."/>
            <person name="Serra M."/>
            <person name="Gomez A."/>
        </authorList>
    </citation>
    <scope>NUCLEOTIDE SEQUENCE [LARGE SCALE GENOMIC DNA]</scope>
    <source>
        <strain evidence="1">HYR1</strain>
    </source>
</reference>
<evidence type="ECO:0000313" key="2">
    <source>
        <dbReference type="Proteomes" id="UP000276133"/>
    </source>
</evidence>
<protein>
    <submittedName>
        <fullName evidence="1">Uncharacterized protein</fullName>
    </submittedName>
</protein>
<gene>
    <name evidence="1" type="ORF">BpHYR1_031564</name>
</gene>
<dbReference type="AlphaFoldDB" id="A0A3M7P5W2"/>
<organism evidence="1 2">
    <name type="scientific">Brachionus plicatilis</name>
    <name type="common">Marine rotifer</name>
    <name type="synonym">Brachionus muelleri</name>
    <dbReference type="NCBI Taxonomy" id="10195"/>
    <lineage>
        <taxon>Eukaryota</taxon>
        <taxon>Metazoa</taxon>
        <taxon>Spiralia</taxon>
        <taxon>Gnathifera</taxon>
        <taxon>Rotifera</taxon>
        <taxon>Eurotatoria</taxon>
        <taxon>Monogononta</taxon>
        <taxon>Pseudotrocha</taxon>
        <taxon>Ploima</taxon>
        <taxon>Brachionidae</taxon>
        <taxon>Brachionus</taxon>
    </lineage>
</organism>